<gene>
    <name evidence="1" type="ORF">C943_00292</name>
</gene>
<reference evidence="1" key="1">
    <citation type="submission" date="2013-01" db="EMBL/GenBank/DDBJ databases">
        <title>Genome assembly of Mariniradius saccharolyticus AK6.</title>
        <authorList>
            <person name="Vaidya B."/>
            <person name="Khatri I."/>
            <person name="Tanuku N.R.S."/>
            <person name="Subramanian S."/>
            <person name="Pinnaka A."/>
        </authorList>
    </citation>
    <scope>NUCLEOTIDE SEQUENCE [LARGE SCALE GENOMIC DNA]</scope>
    <source>
        <strain evidence="1">AK6</strain>
    </source>
</reference>
<accession>M7X6F1</accession>
<protein>
    <submittedName>
        <fullName evidence="1">Uncharacterized protein</fullName>
    </submittedName>
</protein>
<sequence length="48" mass="5553">MPLIFRHPIVWLGYLQCVSNHLEIMDLDADIRYIAAIFAMVGPVPHQF</sequence>
<keyword evidence="2" id="KW-1185">Reference proteome</keyword>
<proteinExistence type="predicted"/>
<organism evidence="1 2">
    <name type="scientific">Mariniradius saccharolyticus AK6</name>
    <dbReference type="NCBI Taxonomy" id="1239962"/>
    <lineage>
        <taxon>Bacteria</taxon>
        <taxon>Pseudomonadati</taxon>
        <taxon>Bacteroidota</taxon>
        <taxon>Cytophagia</taxon>
        <taxon>Cytophagales</taxon>
        <taxon>Cyclobacteriaceae</taxon>
        <taxon>Mariniradius</taxon>
    </lineage>
</organism>
<dbReference type="STRING" id="1239962.C943_00292"/>
<name>M7X6F1_9BACT</name>
<evidence type="ECO:0000313" key="2">
    <source>
        <dbReference type="Proteomes" id="UP000010953"/>
    </source>
</evidence>
<dbReference type="InParanoid" id="M7X6F1"/>
<dbReference type="AlphaFoldDB" id="M7X6F1"/>
<dbReference type="EMBL" id="AMZY02000010">
    <property type="protein sequence ID" value="EMS33015.1"/>
    <property type="molecule type" value="Genomic_DNA"/>
</dbReference>
<dbReference type="Proteomes" id="UP000010953">
    <property type="component" value="Unassembled WGS sequence"/>
</dbReference>
<evidence type="ECO:0000313" key="1">
    <source>
        <dbReference type="EMBL" id="EMS33015.1"/>
    </source>
</evidence>
<comment type="caution">
    <text evidence="1">The sequence shown here is derived from an EMBL/GenBank/DDBJ whole genome shotgun (WGS) entry which is preliminary data.</text>
</comment>